<dbReference type="InterPro" id="IPR001492">
    <property type="entry name" value="Flagellin"/>
</dbReference>
<name>H0HNV9_9HYPH</name>
<reference evidence="6 7" key="1">
    <citation type="journal article" date="2012" name="J. Bacteriol.">
        <title>Draft Genome Sequence of Mesorhizobium alhagi CCNWXJ12-2T, a Novel Salt-Resistant Species Isolated from the Desert of Northwestern China.</title>
        <authorList>
            <person name="Zhou M."/>
            <person name="Chen W."/>
            <person name="Chen H."/>
            <person name="Wei G."/>
        </authorList>
    </citation>
    <scope>NUCLEOTIDE SEQUENCE [LARGE SCALE GENOMIC DNA]</scope>
    <source>
        <strain evidence="6 7">CCNWXJ12-2</strain>
    </source>
</reference>
<feature type="domain" description="Flagellin N-terminal" evidence="4">
    <location>
        <begin position="27"/>
        <end position="161"/>
    </location>
</feature>
<sequence>MTPIRRPVRSGMRQHANSKGMSFVASIMTNASALTALQSLSATNRAMEVTQARISTGYRVAEASDNAAYWSIATTMRSDNAALSTVQDALGLGASKVDTAYTAMNKALSTVDDIKQKIVAASGASAADKEKIQTEISALQVQLRSYADSATFSGANWMSVNSTVAAGHASAGTHNDATIVSSFNRDASGAVTLGTIAIDVQSIKLYDAAAVTNETMGILEGIRLGTTGLRDDAAVTPAANAAIGATDGYAISTLSVTGYSDAQIAQMLKVVDIALGELTTAATQLGSAKKQIDLQKQFTTSLMDSIDRGVGQLVDADMNKESTRLQALQVQQQLGIQSLSIANSNSQSILALFQN</sequence>
<evidence type="ECO:0000256" key="3">
    <source>
        <dbReference type="RuleBase" id="RU362073"/>
    </source>
</evidence>
<dbReference type="PANTHER" id="PTHR42792">
    <property type="entry name" value="FLAGELLIN"/>
    <property type="match status" value="1"/>
</dbReference>
<dbReference type="SUPFAM" id="SSF64518">
    <property type="entry name" value="Phase 1 flagellin"/>
    <property type="match status" value="1"/>
</dbReference>
<evidence type="ECO:0000256" key="2">
    <source>
        <dbReference type="ARBA" id="ARBA00023143"/>
    </source>
</evidence>
<dbReference type="GO" id="GO:0005198">
    <property type="term" value="F:structural molecule activity"/>
    <property type="evidence" value="ECO:0007669"/>
    <property type="project" value="UniProtKB-UniRule"/>
</dbReference>
<dbReference type="Pfam" id="PF00669">
    <property type="entry name" value="Flagellin_N"/>
    <property type="match status" value="1"/>
</dbReference>
<evidence type="ECO:0000256" key="1">
    <source>
        <dbReference type="ARBA" id="ARBA00005709"/>
    </source>
</evidence>
<dbReference type="Pfam" id="PF00700">
    <property type="entry name" value="Flagellin_C"/>
    <property type="match status" value="1"/>
</dbReference>
<accession>H0HNV9</accession>
<evidence type="ECO:0000313" key="6">
    <source>
        <dbReference type="EMBL" id="EHK57600.1"/>
    </source>
</evidence>
<keyword evidence="6" id="KW-0282">Flagellum</keyword>
<organism evidence="6 7">
    <name type="scientific">Mesorhizobium alhagi CCNWXJ12-2</name>
    <dbReference type="NCBI Taxonomy" id="1107882"/>
    <lineage>
        <taxon>Bacteria</taxon>
        <taxon>Pseudomonadati</taxon>
        <taxon>Pseudomonadota</taxon>
        <taxon>Alphaproteobacteria</taxon>
        <taxon>Hyphomicrobiales</taxon>
        <taxon>Phyllobacteriaceae</taxon>
        <taxon>Allomesorhizobium</taxon>
    </lineage>
</organism>
<dbReference type="EMBL" id="AHAM01000061">
    <property type="protein sequence ID" value="EHK57600.1"/>
    <property type="molecule type" value="Genomic_DNA"/>
</dbReference>
<comment type="function">
    <text evidence="3">Flagellin is the subunit protein which polymerizes to form the filaments of bacterial flagella.</text>
</comment>
<dbReference type="PATRIC" id="fig|1107882.3.peg.1800"/>
<dbReference type="GO" id="GO:0005576">
    <property type="term" value="C:extracellular region"/>
    <property type="evidence" value="ECO:0007669"/>
    <property type="project" value="UniProtKB-SubCell"/>
</dbReference>
<comment type="similarity">
    <text evidence="1 3">Belongs to the bacterial flagellin family.</text>
</comment>
<comment type="subcellular location">
    <subcellularLocation>
        <location evidence="3">Secreted</location>
    </subcellularLocation>
    <subcellularLocation>
        <location evidence="3">Bacterial flagellum</location>
    </subcellularLocation>
</comment>
<keyword evidence="7" id="KW-1185">Reference proteome</keyword>
<evidence type="ECO:0000313" key="7">
    <source>
        <dbReference type="Proteomes" id="UP000003250"/>
    </source>
</evidence>
<keyword evidence="2 3" id="KW-0975">Bacterial flagellum</keyword>
<dbReference type="AlphaFoldDB" id="H0HNV9"/>
<evidence type="ECO:0000259" key="4">
    <source>
        <dbReference type="Pfam" id="PF00669"/>
    </source>
</evidence>
<protein>
    <recommendedName>
        <fullName evidence="3">Flagellin</fullName>
    </recommendedName>
</protein>
<keyword evidence="3" id="KW-0964">Secreted</keyword>
<dbReference type="PRINTS" id="PR00207">
    <property type="entry name" value="FLAGELLIN"/>
</dbReference>
<dbReference type="Gene3D" id="1.20.1330.10">
    <property type="entry name" value="f41 fragment of flagellin, N-terminal domain"/>
    <property type="match status" value="1"/>
</dbReference>
<feature type="domain" description="Flagellin C-terminal" evidence="5">
    <location>
        <begin position="268"/>
        <end position="353"/>
    </location>
</feature>
<dbReference type="InterPro" id="IPR046358">
    <property type="entry name" value="Flagellin_C"/>
</dbReference>
<dbReference type="InterPro" id="IPR001029">
    <property type="entry name" value="Flagellin_N"/>
</dbReference>
<keyword evidence="6" id="KW-0966">Cell projection</keyword>
<dbReference type="Proteomes" id="UP000003250">
    <property type="component" value="Unassembled WGS sequence"/>
</dbReference>
<dbReference type="GO" id="GO:0009288">
    <property type="term" value="C:bacterial-type flagellum"/>
    <property type="evidence" value="ECO:0007669"/>
    <property type="project" value="UniProtKB-SubCell"/>
</dbReference>
<gene>
    <name evidence="6" type="ORF">MAXJ12_09171</name>
</gene>
<evidence type="ECO:0000259" key="5">
    <source>
        <dbReference type="Pfam" id="PF00700"/>
    </source>
</evidence>
<dbReference type="PANTHER" id="PTHR42792:SF2">
    <property type="entry name" value="FLAGELLIN"/>
    <property type="match status" value="1"/>
</dbReference>
<keyword evidence="6" id="KW-0969">Cilium</keyword>
<proteinExistence type="inferred from homology"/>